<dbReference type="PANTHER" id="PTHR11132">
    <property type="entry name" value="SOLUTE CARRIER FAMILY 35"/>
    <property type="match status" value="1"/>
</dbReference>
<feature type="transmembrane region" description="Helical" evidence="6">
    <location>
        <begin position="309"/>
        <end position="327"/>
    </location>
</feature>
<feature type="transmembrane region" description="Helical" evidence="6">
    <location>
        <begin position="253"/>
        <end position="275"/>
    </location>
</feature>
<feature type="compositionally biased region" description="Basic and acidic residues" evidence="5">
    <location>
        <begin position="348"/>
        <end position="359"/>
    </location>
</feature>
<evidence type="ECO:0000256" key="2">
    <source>
        <dbReference type="ARBA" id="ARBA00022692"/>
    </source>
</evidence>
<gene>
    <name evidence="8" type="ORF">EXIGLDRAFT_667371</name>
</gene>
<comment type="subcellular location">
    <subcellularLocation>
        <location evidence="1">Membrane</location>
        <topology evidence="1">Multi-pass membrane protein</topology>
    </subcellularLocation>
</comment>
<dbReference type="STRING" id="1314781.A0A165N850"/>
<keyword evidence="4 6" id="KW-0472">Membrane</keyword>
<dbReference type="InterPro" id="IPR004853">
    <property type="entry name" value="Sugar_P_trans_dom"/>
</dbReference>
<keyword evidence="3 6" id="KW-1133">Transmembrane helix</keyword>
<feature type="transmembrane region" description="Helical" evidence="6">
    <location>
        <begin position="106"/>
        <end position="125"/>
    </location>
</feature>
<keyword evidence="2 6" id="KW-0812">Transmembrane</keyword>
<feature type="domain" description="Sugar phosphate transporter" evidence="7">
    <location>
        <begin position="20"/>
        <end position="324"/>
    </location>
</feature>
<name>A0A165N850_EXIGL</name>
<evidence type="ECO:0000256" key="3">
    <source>
        <dbReference type="ARBA" id="ARBA00022989"/>
    </source>
</evidence>
<evidence type="ECO:0000313" key="8">
    <source>
        <dbReference type="EMBL" id="KZW00357.1"/>
    </source>
</evidence>
<evidence type="ECO:0000256" key="1">
    <source>
        <dbReference type="ARBA" id="ARBA00004141"/>
    </source>
</evidence>
<proteinExistence type="predicted"/>
<dbReference type="EMBL" id="KV425901">
    <property type="protein sequence ID" value="KZW00357.1"/>
    <property type="molecule type" value="Genomic_DNA"/>
</dbReference>
<sequence length="365" mass="39560">MSSQNDRPPPSRLAVFGAVTFYLVAALAMIIANKWVLNKSSTPLFFLFMQLLVAVLLLFICRVLRILKFNVALSMPMVKGLAPLVLINVIGLSFNNFTLQLVDASYYQVARGLLVPFTVATSFVFLHSRPSLLVLVACGIVTAGFLVGVLLDQQYSTSTESSSPLGIICGLVSTLTTSLHAVVIKRSLDIVNGDTIELAWYSNLLRRALPNASHSALLLLPVIHLAGETPGIIDLLTLDEVAKPGEWTTWQTFLAGTAVTGVFGFLICIAGFLSIKVTSPITHMISSAVRSVFQSLLAMWLFHDIITTGRASSIGIILIGSIYYTYVKNEEAIARAKQGSSSTAMYERVPRKSDVEAGKKSTTQD</sequence>
<dbReference type="Proteomes" id="UP000077266">
    <property type="component" value="Unassembled WGS sequence"/>
</dbReference>
<evidence type="ECO:0000256" key="4">
    <source>
        <dbReference type="ARBA" id="ARBA00023136"/>
    </source>
</evidence>
<reference evidence="8 9" key="1">
    <citation type="journal article" date="2016" name="Mol. Biol. Evol.">
        <title>Comparative Genomics of Early-Diverging Mushroom-Forming Fungi Provides Insights into the Origins of Lignocellulose Decay Capabilities.</title>
        <authorList>
            <person name="Nagy L.G."/>
            <person name="Riley R."/>
            <person name="Tritt A."/>
            <person name="Adam C."/>
            <person name="Daum C."/>
            <person name="Floudas D."/>
            <person name="Sun H."/>
            <person name="Yadav J.S."/>
            <person name="Pangilinan J."/>
            <person name="Larsson K.H."/>
            <person name="Matsuura K."/>
            <person name="Barry K."/>
            <person name="Labutti K."/>
            <person name="Kuo R."/>
            <person name="Ohm R.A."/>
            <person name="Bhattacharya S.S."/>
            <person name="Shirouzu T."/>
            <person name="Yoshinaga Y."/>
            <person name="Martin F.M."/>
            <person name="Grigoriev I.V."/>
            <person name="Hibbett D.S."/>
        </authorList>
    </citation>
    <scope>NUCLEOTIDE SEQUENCE [LARGE SCALE GENOMIC DNA]</scope>
    <source>
        <strain evidence="8 9">HHB12029</strain>
    </source>
</reference>
<feature type="transmembrane region" description="Helical" evidence="6">
    <location>
        <begin position="132"/>
        <end position="151"/>
    </location>
</feature>
<organism evidence="8 9">
    <name type="scientific">Exidia glandulosa HHB12029</name>
    <dbReference type="NCBI Taxonomy" id="1314781"/>
    <lineage>
        <taxon>Eukaryota</taxon>
        <taxon>Fungi</taxon>
        <taxon>Dikarya</taxon>
        <taxon>Basidiomycota</taxon>
        <taxon>Agaricomycotina</taxon>
        <taxon>Agaricomycetes</taxon>
        <taxon>Auriculariales</taxon>
        <taxon>Exidiaceae</taxon>
        <taxon>Exidia</taxon>
    </lineage>
</organism>
<feature type="transmembrane region" description="Helical" evidence="6">
    <location>
        <begin position="163"/>
        <end position="184"/>
    </location>
</feature>
<feature type="region of interest" description="Disordered" evidence="5">
    <location>
        <begin position="338"/>
        <end position="365"/>
    </location>
</feature>
<protein>
    <recommendedName>
        <fullName evidence="7">Sugar phosphate transporter domain-containing protein</fullName>
    </recommendedName>
</protein>
<dbReference type="FunCoup" id="A0A165N850">
    <property type="interactions" value="112"/>
</dbReference>
<dbReference type="OrthoDB" id="5547497at2759"/>
<feature type="transmembrane region" description="Helical" evidence="6">
    <location>
        <begin position="44"/>
        <end position="64"/>
    </location>
</feature>
<keyword evidence="9" id="KW-1185">Reference proteome</keyword>
<dbReference type="GO" id="GO:0016020">
    <property type="term" value="C:membrane"/>
    <property type="evidence" value="ECO:0007669"/>
    <property type="project" value="UniProtKB-SubCell"/>
</dbReference>
<evidence type="ECO:0000256" key="6">
    <source>
        <dbReference type="SAM" id="Phobius"/>
    </source>
</evidence>
<dbReference type="AlphaFoldDB" id="A0A165N850"/>
<accession>A0A165N850</accession>
<evidence type="ECO:0000313" key="9">
    <source>
        <dbReference type="Proteomes" id="UP000077266"/>
    </source>
</evidence>
<feature type="transmembrane region" description="Helical" evidence="6">
    <location>
        <begin position="76"/>
        <end position="94"/>
    </location>
</feature>
<evidence type="ECO:0000259" key="7">
    <source>
        <dbReference type="Pfam" id="PF03151"/>
    </source>
</evidence>
<dbReference type="InterPro" id="IPR050186">
    <property type="entry name" value="TPT_transporter"/>
</dbReference>
<dbReference type="SUPFAM" id="SSF103481">
    <property type="entry name" value="Multidrug resistance efflux transporter EmrE"/>
    <property type="match status" value="1"/>
</dbReference>
<feature type="transmembrane region" description="Helical" evidence="6">
    <location>
        <begin position="12"/>
        <end position="32"/>
    </location>
</feature>
<dbReference type="Pfam" id="PF03151">
    <property type="entry name" value="TPT"/>
    <property type="match status" value="1"/>
</dbReference>
<dbReference type="InterPro" id="IPR037185">
    <property type="entry name" value="EmrE-like"/>
</dbReference>
<evidence type="ECO:0000256" key="5">
    <source>
        <dbReference type="SAM" id="MobiDB-lite"/>
    </source>
</evidence>
<dbReference type="InParanoid" id="A0A165N850"/>